<dbReference type="EMBL" id="JMTK01000002">
    <property type="protein sequence ID" value="KJZ82312.1"/>
    <property type="molecule type" value="Genomic_DNA"/>
</dbReference>
<name>A0A0F4VNR4_9HYPH</name>
<evidence type="ECO:0000313" key="1">
    <source>
        <dbReference type="EMBL" id="KJZ82312.1"/>
    </source>
</evidence>
<evidence type="ECO:0008006" key="3">
    <source>
        <dbReference type="Google" id="ProtNLM"/>
    </source>
</evidence>
<dbReference type="Proteomes" id="UP000033731">
    <property type="component" value="Unassembled WGS sequence"/>
</dbReference>
<dbReference type="Gene3D" id="3.30.70.2400">
    <property type="entry name" value="Uncharacterised protein PF13773, DUF4170"/>
    <property type="match status" value="1"/>
</dbReference>
<dbReference type="Pfam" id="PF13773">
    <property type="entry name" value="DUF4170"/>
    <property type="match status" value="1"/>
</dbReference>
<accession>A0A0F4VNR4</accession>
<dbReference type="OrthoDB" id="9800646at2"/>
<dbReference type="InterPro" id="IPR025226">
    <property type="entry name" value="DUF4170"/>
</dbReference>
<dbReference type="AlphaFoldDB" id="A0A0F4VNR4"/>
<gene>
    <name evidence="1" type="ORF">DJ66_1062</name>
</gene>
<evidence type="ECO:0000313" key="2">
    <source>
        <dbReference type="Proteomes" id="UP000033731"/>
    </source>
</evidence>
<dbReference type="PATRIC" id="fig|556287.9.peg.1080"/>
<proteinExistence type="predicted"/>
<keyword evidence="2" id="KW-1185">Reference proteome</keyword>
<protein>
    <recommendedName>
        <fullName evidence="3">DUF4170 domain-containing protein</fullName>
    </recommendedName>
</protein>
<dbReference type="RefSeq" id="WP_045960891.1">
    <property type="nucleotide sequence ID" value="NZ_CAXYJJ010000033.1"/>
</dbReference>
<comment type="caution">
    <text evidence="1">The sequence shown here is derived from an EMBL/GenBank/DDBJ whole genome shotgun (WGS) entry which is preliminary data.</text>
</comment>
<reference evidence="1 2" key="1">
    <citation type="journal article" date="2015" name="Phytopathology">
        <title>Genomes of Candidatus Liberibacter solanacearum haplotype A from New Zealand and the USA suggest significant genome plasticity in the species.</title>
        <authorList>
            <person name="Thompson S.M."/>
            <person name="Johnson C.P."/>
            <person name="Lu A.Y."/>
            <person name="Frampton R.A."/>
            <person name="Sullivan K.L."/>
            <person name="Fiers M.W."/>
            <person name="Crowhurst R.N."/>
            <person name="Pitman A.R."/>
            <person name="Scott I."/>
            <person name="Gudmestad N.C."/>
            <person name="Smith G.R."/>
        </authorList>
    </citation>
    <scope>NUCLEOTIDE SEQUENCE [LARGE SCALE GENOMIC DNA]</scope>
    <source>
        <strain evidence="1 2">LsoNZ1</strain>
    </source>
</reference>
<sequence length="87" mass="10167">MIVTKDIDKEQALYLVFGGELEEITKKKIRNLDDIDVVGIFSSYSSAYDAWKEKSQQTVDNALMRYFVVDISRFPYCDLEKNRSNIF</sequence>
<organism evidence="1 2">
    <name type="scientific">Candidatus Liberibacter solanacearum</name>
    <dbReference type="NCBI Taxonomy" id="556287"/>
    <lineage>
        <taxon>Bacteria</taxon>
        <taxon>Pseudomonadati</taxon>
        <taxon>Pseudomonadota</taxon>
        <taxon>Alphaproteobacteria</taxon>
        <taxon>Hyphomicrobiales</taxon>
        <taxon>Rhizobiaceae</taxon>
        <taxon>Liberibacter</taxon>
    </lineage>
</organism>